<proteinExistence type="inferred from homology"/>
<evidence type="ECO:0000259" key="9">
    <source>
        <dbReference type="PROSITE" id="PS51706"/>
    </source>
</evidence>
<dbReference type="OrthoDB" id="391988at2759"/>
<accession>A0A8H6G020</accession>
<dbReference type="EMBL" id="JACCJC010000012">
    <property type="protein sequence ID" value="KAF6237856.1"/>
    <property type="molecule type" value="Genomic_DNA"/>
</dbReference>
<evidence type="ECO:0000256" key="4">
    <source>
        <dbReference type="ARBA" id="ARBA00022723"/>
    </source>
</evidence>
<organism evidence="10 11">
    <name type="scientific">Letharia columbiana</name>
    <dbReference type="NCBI Taxonomy" id="112416"/>
    <lineage>
        <taxon>Eukaryota</taxon>
        <taxon>Fungi</taxon>
        <taxon>Dikarya</taxon>
        <taxon>Ascomycota</taxon>
        <taxon>Pezizomycotina</taxon>
        <taxon>Lecanoromycetes</taxon>
        <taxon>OSLEUM clade</taxon>
        <taxon>Lecanoromycetidae</taxon>
        <taxon>Lecanorales</taxon>
        <taxon>Lecanorineae</taxon>
        <taxon>Parmeliaceae</taxon>
        <taxon>Letharia</taxon>
    </lineage>
</organism>
<name>A0A8H6G020_9LECA</name>
<keyword evidence="7" id="KW-0342">GTP-binding</keyword>
<feature type="region of interest" description="Disordered" evidence="8">
    <location>
        <begin position="298"/>
        <end position="322"/>
    </location>
</feature>
<dbReference type="Pfam" id="PF01926">
    <property type="entry name" value="MMR_HSR1"/>
    <property type="match status" value="1"/>
</dbReference>
<keyword evidence="4" id="KW-0479">Metal-binding</keyword>
<keyword evidence="5" id="KW-0547">Nucleotide-binding</keyword>
<dbReference type="CDD" id="cd01876">
    <property type="entry name" value="YihA_EngB"/>
    <property type="match status" value="1"/>
</dbReference>
<dbReference type="PROSITE" id="PS51706">
    <property type="entry name" value="G_ENGB"/>
    <property type="match status" value="1"/>
</dbReference>
<comment type="similarity">
    <text evidence="2">Belongs to the TRAFAC class TrmE-Era-EngA-EngB-Septin-like GTPase superfamily. EngB GTPase family.</text>
</comment>
<evidence type="ECO:0000313" key="10">
    <source>
        <dbReference type="EMBL" id="KAF6237856.1"/>
    </source>
</evidence>
<dbReference type="PANTHER" id="PTHR46498:SF1">
    <property type="entry name" value="GTP-BINDING PROTEIN 8"/>
    <property type="match status" value="1"/>
</dbReference>
<dbReference type="SUPFAM" id="SSF52540">
    <property type="entry name" value="P-loop containing nucleoside triphosphate hydrolases"/>
    <property type="match status" value="1"/>
</dbReference>
<evidence type="ECO:0000256" key="2">
    <source>
        <dbReference type="ARBA" id="ARBA00009638"/>
    </source>
</evidence>
<dbReference type="Proteomes" id="UP000578531">
    <property type="component" value="Unassembled WGS sequence"/>
</dbReference>
<feature type="domain" description="EngB-type G" evidence="9">
    <location>
        <begin position="87"/>
        <end position="265"/>
    </location>
</feature>
<dbReference type="GeneID" id="59285722"/>
<evidence type="ECO:0000256" key="7">
    <source>
        <dbReference type="ARBA" id="ARBA00023134"/>
    </source>
</evidence>
<sequence>MSLRICWRTRSCGKRVSWLFKELNTRCASTAPSHNGSAKCPNRELAYYWDTAPPTPTQLRRAEKFFGAAPPKLLFSATKFRTVNNSAIPEVAFLGRSNVGKSSLLNALMGQKICHTSSKPGRTRSMNFFGVGGEDGRGSPGKLAVLDMPGYGKGSREEWGQEIMKYLVGRKQLRRAFLLVDTLHGLKRSDEEILSLFRQNAISHQIILSKVDRILFQKSRPSLARMEQNSPELDRICEELKVKIQPGNGDGPEALGEILACSAEVTLEGKKLGIDNVRWAVLAATGLGEEKRKLSLSEISTDTPNDGVSIGNTVHPDSSLER</sequence>
<feature type="compositionally biased region" description="Polar residues" evidence="8">
    <location>
        <begin position="298"/>
        <end position="316"/>
    </location>
</feature>
<dbReference type="InterPro" id="IPR019987">
    <property type="entry name" value="GTP-bd_ribosome_bio_YsxC"/>
</dbReference>
<dbReference type="PRINTS" id="PR00326">
    <property type="entry name" value="GTP1OBG"/>
</dbReference>
<dbReference type="Gene3D" id="3.40.50.300">
    <property type="entry name" value="P-loop containing nucleotide triphosphate hydrolases"/>
    <property type="match status" value="1"/>
</dbReference>
<comment type="cofactor">
    <cofactor evidence="1">
        <name>Mg(2+)</name>
        <dbReference type="ChEBI" id="CHEBI:18420"/>
    </cofactor>
</comment>
<evidence type="ECO:0000256" key="6">
    <source>
        <dbReference type="ARBA" id="ARBA00022842"/>
    </source>
</evidence>
<dbReference type="NCBIfam" id="TIGR03598">
    <property type="entry name" value="GTPase_YsxC"/>
    <property type="match status" value="1"/>
</dbReference>
<dbReference type="GO" id="GO:0005525">
    <property type="term" value="F:GTP binding"/>
    <property type="evidence" value="ECO:0007669"/>
    <property type="project" value="UniProtKB-KW"/>
</dbReference>
<gene>
    <name evidence="10" type="ORF">HO173_004057</name>
</gene>
<evidence type="ECO:0000256" key="8">
    <source>
        <dbReference type="SAM" id="MobiDB-lite"/>
    </source>
</evidence>
<keyword evidence="6" id="KW-0460">Magnesium</keyword>
<dbReference type="RefSeq" id="XP_037167174.1">
    <property type="nucleotide sequence ID" value="XM_037305981.1"/>
</dbReference>
<dbReference type="GO" id="GO:0046872">
    <property type="term" value="F:metal ion binding"/>
    <property type="evidence" value="ECO:0007669"/>
    <property type="project" value="UniProtKB-KW"/>
</dbReference>
<dbReference type="InterPro" id="IPR030393">
    <property type="entry name" value="G_ENGB_dom"/>
</dbReference>
<reference evidence="10 11" key="1">
    <citation type="journal article" date="2020" name="Genomics">
        <title>Complete, high-quality genomes from long-read metagenomic sequencing of two wolf lichen thalli reveals enigmatic genome architecture.</title>
        <authorList>
            <person name="McKenzie S.K."/>
            <person name="Walston R.F."/>
            <person name="Allen J.L."/>
        </authorList>
    </citation>
    <scope>NUCLEOTIDE SEQUENCE [LARGE SCALE GENOMIC DNA]</scope>
    <source>
        <strain evidence="10">WasteWater2</strain>
    </source>
</reference>
<dbReference type="GO" id="GO:0005739">
    <property type="term" value="C:mitochondrion"/>
    <property type="evidence" value="ECO:0007669"/>
    <property type="project" value="TreeGrafter"/>
</dbReference>
<dbReference type="InterPro" id="IPR052279">
    <property type="entry name" value="EngB_GTPase"/>
</dbReference>
<comment type="caution">
    <text evidence="10">The sequence shown here is derived from an EMBL/GenBank/DDBJ whole genome shotgun (WGS) entry which is preliminary data.</text>
</comment>
<evidence type="ECO:0000313" key="11">
    <source>
        <dbReference type="Proteomes" id="UP000578531"/>
    </source>
</evidence>
<keyword evidence="11" id="KW-1185">Reference proteome</keyword>
<dbReference type="AlphaFoldDB" id="A0A8H6G020"/>
<protein>
    <recommendedName>
        <fullName evidence="3">GTP-binding protein 8</fullName>
    </recommendedName>
</protein>
<evidence type="ECO:0000256" key="3">
    <source>
        <dbReference type="ARBA" id="ARBA00015370"/>
    </source>
</evidence>
<dbReference type="InterPro" id="IPR027417">
    <property type="entry name" value="P-loop_NTPase"/>
</dbReference>
<dbReference type="InterPro" id="IPR006073">
    <property type="entry name" value="GTP-bd"/>
</dbReference>
<evidence type="ECO:0000256" key="1">
    <source>
        <dbReference type="ARBA" id="ARBA00001946"/>
    </source>
</evidence>
<dbReference type="PANTHER" id="PTHR46498">
    <property type="entry name" value="GTP-BINDING PROTEIN 8"/>
    <property type="match status" value="1"/>
</dbReference>
<evidence type="ECO:0000256" key="5">
    <source>
        <dbReference type="ARBA" id="ARBA00022741"/>
    </source>
</evidence>